<name>A0A859FFC4_9BACI</name>
<dbReference type="PANTHER" id="PTHR33121:SF15">
    <property type="entry name" value="BLUE LIGHT- AND TEMPERATURE-REGULATED ANTIREPRESSOR BLUF"/>
    <property type="match status" value="1"/>
</dbReference>
<dbReference type="AlphaFoldDB" id="A0A859FFC4"/>
<dbReference type="InterPro" id="IPR001633">
    <property type="entry name" value="EAL_dom"/>
</dbReference>
<dbReference type="GO" id="GO:0071111">
    <property type="term" value="F:cyclic-guanylate-specific phosphodiesterase activity"/>
    <property type="evidence" value="ECO:0007669"/>
    <property type="project" value="InterPro"/>
</dbReference>
<dbReference type="PANTHER" id="PTHR33121">
    <property type="entry name" value="CYCLIC DI-GMP PHOSPHODIESTERASE PDEF"/>
    <property type="match status" value="1"/>
</dbReference>
<dbReference type="InterPro" id="IPR050706">
    <property type="entry name" value="Cyclic-di-GMP_PDE-like"/>
</dbReference>
<dbReference type="PROSITE" id="PS50883">
    <property type="entry name" value="EAL"/>
    <property type="match status" value="1"/>
</dbReference>
<sequence length="364" mass="41456">MFYLGQKRVLHKQHYMEVGDYMQSCQLCSGSIPLNDSGTLVVTATDKEIIPELWKSLQQTTPQAEHTEGTISISYSSWNELLATVTAVTDSPLQKKSVYGSLVPQTMESFQSRVDYPISQLQKQIEHPNYVKIIQEQIFQSAMQPILSTTTSEIYGYEFLLRAKDDKYPFYPGELFDFSQESGLQSLLDSQARIASIRTSSKLLPKGIKRFINFLPSSIYDPAHCLKSTFRAIEKYQVDPADLVFEVVETEKIQDIKHLQYIFDEYKKAGVSVALDDIGSGYATIDVLKQLKPNVAKIDRELVKDCHKDSSKLDRIKLYRDITHEFGATLLAEGIETPEEYEAVRGYVDFVQGYYFGKPMMKPL</sequence>
<dbReference type="InterPro" id="IPR035919">
    <property type="entry name" value="EAL_sf"/>
</dbReference>
<organism evidence="2 3">
    <name type="scientific">Paenalkalicoccus suaedae</name>
    <dbReference type="NCBI Taxonomy" id="2592382"/>
    <lineage>
        <taxon>Bacteria</taxon>
        <taxon>Bacillati</taxon>
        <taxon>Bacillota</taxon>
        <taxon>Bacilli</taxon>
        <taxon>Bacillales</taxon>
        <taxon>Bacillaceae</taxon>
        <taxon>Paenalkalicoccus</taxon>
    </lineage>
</organism>
<keyword evidence="3" id="KW-1185">Reference proteome</keyword>
<dbReference type="Gene3D" id="3.20.20.450">
    <property type="entry name" value="EAL domain"/>
    <property type="match status" value="1"/>
</dbReference>
<dbReference type="EMBL" id="CP041372">
    <property type="protein sequence ID" value="QKS71807.1"/>
    <property type="molecule type" value="Genomic_DNA"/>
</dbReference>
<evidence type="ECO:0000313" key="2">
    <source>
        <dbReference type="EMBL" id="QKS71807.1"/>
    </source>
</evidence>
<evidence type="ECO:0000313" key="3">
    <source>
        <dbReference type="Proteomes" id="UP000318138"/>
    </source>
</evidence>
<proteinExistence type="predicted"/>
<dbReference type="SUPFAM" id="SSF141868">
    <property type="entry name" value="EAL domain-like"/>
    <property type="match status" value="1"/>
</dbReference>
<dbReference type="KEGG" id="psua:FLK61_34620"/>
<dbReference type="Proteomes" id="UP000318138">
    <property type="component" value="Chromosome"/>
</dbReference>
<gene>
    <name evidence="2" type="ORF">FLK61_34620</name>
</gene>
<reference evidence="3" key="1">
    <citation type="submission" date="2019-07" db="EMBL/GenBank/DDBJ databases">
        <title>Bacillus alkalisoli sp. nov. isolated from saline soil.</title>
        <authorList>
            <person name="Sun J.-Q."/>
            <person name="Xu L."/>
        </authorList>
    </citation>
    <scope>NUCLEOTIDE SEQUENCE [LARGE SCALE GENOMIC DNA]</scope>
    <source>
        <strain evidence="3">M4U3P1</strain>
    </source>
</reference>
<feature type="domain" description="EAL" evidence="1">
    <location>
        <begin position="122"/>
        <end position="364"/>
    </location>
</feature>
<evidence type="ECO:0000259" key="1">
    <source>
        <dbReference type="PROSITE" id="PS50883"/>
    </source>
</evidence>
<protein>
    <submittedName>
        <fullName evidence="2">EAL domain-containing protein</fullName>
    </submittedName>
</protein>
<dbReference type="CDD" id="cd01948">
    <property type="entry name" value="EAL"/>
    <property type="match status" value="1"/>
</dbReference>
<dbReference type="SMART" id="SM00052">
    <property type="entry name" value="EAL"/>
    <property type="match status" value="1"/>
</dbReference>
<dbReference type="Pfam" id="PF00563">
    <property type="entry name" value="EAL"/>
    <property type="match status" value="1"/>
</dbReference>
<accession>A0A859FFC4</accession>